<dbReference type="NCBIfam" id="TIGR04560">
    <property type="entry name" value="ribo_THX"/>
    <property type="match status" value="1"/>
</dbReference>
<evidence type="ECO:0000256" key="1">
    <source>
        <dbReference type="ARBA" id="ARBA00010834"/>
    </source>
</evidence>
<evidence type="ECO:0000313" key="5">
    <source>
        <dbReference type="EMBL" id="KAA5543370.1"/>
    </source>
</evidence>
<reference evidence="5 6" key="1">
    <citation type="submission" date="2019-09" db="EMBL/GenBank/DDBJ databases">
        <title>Genome sequence and assembly of Adhaeribacter sp.</title>
        <authorList>
            <person name="Chhetri G."/>
        </authorList>
    </citation>
    <scope>NUCLEOTIDE SEQUENCE [LARGE SCALE GENOMIC DNA]</scope>
    <source>
        <strain evidence="5 6">DK36</strain>
    </source>
</reference>
<evidence type="ECO:0000256" key="2">
    <source>
        <dbReference type="ARBA" id="ARBA00022980"/>
    </source>
</evidence>
<feature type="region of interest" description="Disordered" evidence="4">
    <location>
        <begin position="1"/>
        <end position="47"/>
    </location>
</feature>
<evidence type="ECO:0000256" key="3">
    <source>
        <dbReference type="ARBA" id="ARBA00023274"/>
    </source>
</evidence>
<dbReference type="GO" id="GO:1990904">
    <property type="term" value="C:ribonucleoprotein complex"/>
    <property type="evidence" value="ECO:0007669"/>
    <property type="project" value="UniProtKB-KW"/>
</dbReference>
<feature type="compositionally biased region" description="Basic residues" evidence="4">
    <location>
        <begin position="1"/>
        <end position="13"/>
    </location>
</feature>
<keyword evidence="2 5" id="KW-0689">Ribosomal protein</keyword>
<dbReference type="RefSeq" id="WP_150090165.1">
    <property type="nucleotide sequence ID" value="NZ_VWSF01000014.1"/>
</dbReference>
<sequence>MGKGDKKSRKGKLVKGSFGNSRPHKTVKKASEKPATTKPTAATAAAK</sequence>
<keyword evidence="6" id="KW-1185">Reference proteome</keyword>
<feature type="compositionally biased region" description="Low complexity" evidence="4">
    <location>
        <begin position="33"/>
        <end position="47"/>
    </location>
</feature>
<comment type="similarity">
    <text evidence="1">Belongs to the bacterial ribosomal protein bTHX family.</text>
</comment>
<evidence type="ECO:0000256" key="4">
    <source>
        <dbReference type="SAM" id="MobiDB-lite"/>
    </source>
</evidence>
<accession>A0A5M6DAD5</accession>
<gene>
    <name evidence="5" type="ORF">F0145_17165</name>
</gene>
<keyword evidence="3" id="KW-0687">Ribonucleoprotein</keyword>
<dbReference type="GO" id="GO:0005840">
    <property type="term" value="C:ribosome"/>
    <property type="evidence" value="ECO:0007669"/>
    <property type="project" value="UniProtKB-KW"/>
</dbReference>
<name>A0A5M6DAD5_9BACT</name>
<protein>
    <submittedName>
        <fullName evidence="5">30S ribosomal protein THX</fullName>
    </submittedName>
</protein>
<dbReference type="AlphaFoldDB" id="A0A5M6DAD5"/>
<dbReference type="EMBL" id="VWSF01000014">
    <property type="protein sequence ID" value="KAA5543370.1"/>
    <property type="molecule type" value="Genomic_DNA"/>
</dbReference>
<organism evidence="5 6">
    <name type="scientific">Adhaeribacter rhizoryzae</name>
    <dbReference type="NCBI Taxonomy" id="2607907"/>
    <lineage>
        <taxon>Bacteria</taxon>
        <taxon>Pseudomonadati</taxon>
        <taxon>Bacteroidota</taxon>
        <taxon>Cytophagia</taxon>
        <taxon>Cytophagales</taxon>
        <taxon>Hymenobacteraceae</taxon>
        <taxon>Adhaeribacter</taxon>
    </lineage>
</organism>
<proteinExistence type="inferred from homology"/>
<dbReference type="InterPro" id="IPR030826">
    <property type="entry name" value="Ribosomal_bTHX/bTHXc/bTHXm"/>
</dbReference>
<comment type="caution">
    <text evidence="5">The sequence shown here is derived from an EMBL/GenBank/DDBJ whole genome shotgun (WGS) entry which is preliminary data.</text>
</comment>
<evidence type="ECO:0000313" key="6">
    <source>
        <dbReference type="Proteomes" id="UP000323426"/>
    </source>
</evidence>
<dbReference type="Proteomes" id="UP000323426">
    <property type="component" value="Unassembled WGS sequence"/>
</dbReference>